<feature type="region of interest" description="Disordered" evidence="4">
    <location>
        <begin position="172"/>
        <end position="226"/>
    </location>
</feature>
<dbReference type="InterPro" id="IPR012677">
    <property type="entry name" value="Nucleotide-bd_a/b_plait_sf"/>
</dbReference>
<evidence type="ECO:0000256" key="2">
    <source>
        <dbReference type="ARBA" id="ARBA00022884"/>
    </source>
</evidence>
<evidence type="ECO:0000256" key="1">
    <source>
        <dbReference type="ARBA" id="ARBA00022737"/>
    </source>
</evidence>
<keyword evidence="2 3" id="KW-0694">RNA-binding</keyword>
<dbReference type="Pfam" id="PF00076">
    <property type="entry name" value="RRM_1"/>
    <property type="match status" value="3"/>
</dbReference>
<dbReference type="EMBL" id="LN891205">
    <property type="protein sequence ID" value="CUS07480.1"/>
    <property type="molecule type" value="Genomic_DNA"/>
</dbReference>
<evidence type="ECO:0000313" key="7">
    <source>
        <dbReference type="Proteomes" id="UP001412239"/>
    </source>
</evidence>
<evidence type="ECO:0000256" key="4">
    <source>
        <dbReference type="SAM" id="MobiDB-lite"/>
    </source>
</evidence>
<evidence type="ECO:0000313" key="6">
    <source>
        <dbReference type="EMBL" id="CUS07480.1"/>
    </source>
</evidence>
<feature type="compositionally biased region" description="Low complexity" evidence="4">
    <location>
        <begin position="472"/>
        <end position="486"/>
    </location>
</feature>
<feature type="region of interest" description="Disordered" evidence="4">
    <location>
        <begin position="969"/>
        <end position="1020"/>
    </location>
</feature>
<feature type="compositionally biased region" description="Polar residues" evidence="4">
    <location>
        <begin position="194"/>
        <end position="205"/>
    </location>
</feature>
<feature type="domain" description="RRM" evidence="5">
    <location>
        <begin position="571"/>
        <end position="651"/>
    </location>
</feature>
<feature type="region of interest" description="Disordered" evidence="4">
    <location>
        <begin position="670"/>
        <end position="765"/>
    </location>
</feature>
<feature type="compositionally biased region" description="Polar residues" evidence="4">
    <location>
        <begin position="887"/>
        <end position="908"/>
    </location>
</feature>
<gene>
    <name evidence="6" type="ORF">GSTUAT00008428001</name>
</gene>
<dbReference type="PROSITE" id="PS50102">
    <property type="entry name" value="RRM"/>
    <property type="match status" value="2"/>
</dbReference>
<feature type="domain" description="RRM" evidence="5">
    <location>
        <begin position="64"/>
        <end position="144"/>
    </location>
</feature>
<name>A0A292PLW4_9PEZI</name>
<reference evidence="6" key="1">
    <citation type="submission" date="2015-10" db="EMBL/GenBank/DDBJ databases">
        <authorList>
            <person name="Regsiter A."/>
            <person name="william w."/>
        </authorList>
    </citation>
    <scope>NUCLEOTIDE SEQUENCE</scope>
    <source>
        <strain evidence="6">Montdore</strain>
    </source>
</reference>
<feature type="region of interest" description="Disordered" evidence="4">
    <location>
        <begin position="860"/>
        <end position="934"/>
    </location>
</feature>
<feature type="region of interest" description="Disordered" evidence="4">
    <location>
        <begin position="1"/>
        <end position="33"/>
    </location>
</feature>
<feature type="compositionally biased region" description="Polar residues" evidence="4">
    <location>
        <begin position="969"/>
        <end position="984"/>
    </location>
</feature>
<dbReference type="Gene3D" id="3.30.70.330">
    <property type="match status" value="3"/>
</dbReference>
<dbReference type="AlphaFoldDB" id="A0A292PLW4"/>
<dbReference type="PANTHER" id="PTHR24012">
    <property type="entry name" value="RNA BINDING PROTEIN"/>
    <property type="match status" value="1"/>
</dbReference>
<feature type="compositionally biased region" description="Polar residues" evidence="4">
    <location>
        <begin position="449"/>
        <end position="462"/>
    </location>
</feature>
<dbReference type="GO" id="GO:0003723">
    <property type="term" value="F:RNA binding"/>
    <property type="evidence" value="ECO:0007669"/>
    <property type="project" value="UniProtKB-UniRule"/>
</dbReference>
<accession>A0A292PLW4</accession>
<feature type="region of interest" description="Disordered" evidence="4">
    <location>
        <begin position="812"/>
        <end position="833"/>
    </location>
</feature>
<keyword evidence="1" id="KW-0677">Repeat</keyword>
<keyword evidence="7" id="KW-1185">Reference proteome</keyword>
<dbReference type="Proteomes" id="UP001412239">
    <property type="component" value="Unassembled WGS sequence"/>
</dbReference>
<evidence type="ECO:0000259" key="5">
    <source>
        <dbReference type="PROSITE" id="PS50102"/>
    </source>
</evidence>
<protein>
    <recommendedName>
        <fullName evidence="5">RRM domain-containing protein</fullName>
    </recommendedName>
</protein>
<dbReference type="SUPFAM" id="SSF54928">
    <property type="entry name" value="RNA-binding domain, RBD"/>
    <property type="match status" value="2"/>
</dbReference>
<organism evidence="6 7">
    <name type="scientific">Tuber aestivum</name>
    <name type="common">summer truffle</name>
    <dbReference type="NCBI Taxonomy" id="59557"/>
    <lineage>
        <taxon>Eukaryota</taxon>
        <taxon>Fungi</taxon>
        <taxon>Dikarya</taxon>
        <taxon>Ascomycota</taxon>
        <taxon>Pezizomycotina</taxon>
        <taxon>Pezizomycetes</taxon>
        <taxon>Pezizales</taxon>
        <taxon>Tuberaceae</taxon>
        <taxon>Tuber</taxon>
    </lineage>
</organism>
<feature type="compositionally biased region" description="Polar residues" evidence="4">
    <location>
        <begin position="677"/>
        <end position="689"/>
    </location>
</feature>
<evidence type="ECO:0000256" key="3">
    <source>
        <dbReference type="PROSITE-ProRule" id="PRU00176"/>
    </source>
</evidence>
<dbReference type="SMART" id="SM00360">
    <property type="entry name" value="RRM"/>
    <property type="match status" value="3"/>
</dbReference>
<feature type="compositionally biased region" description="Basic and acidic residues" evidence="4">
    <location>
        <begin position="700"/>
        <end position="714"/>
    </location>
</feature>
<feature type="compositionally biased region" description="Basic and acidic residues" evidence="4">
    <location>
        <begin position="737"/>
        <end position="746"/>
    </location>
</feature>
<sequence length="1044" mass="114399">MSNATDSTGSQENRPVTPANRSRSNTMSTNPFNNDMIRYQNHLYTNYADSRSGSQTNEEGDDAHVIYVSGIVSSIEDSALCDVFRQFGRIIDILRRHVGFETKAGGIQQYAFVRFASVEDAQRALQAAEVTLGDRKLTIKPRERRPRRCFTREDSGYGKYSDSNERILNAIRGTSRPDSRKGHAFGQRYEDHNGGQNNLSTTPNGQAGGYDPSVAPSAGMKSPDDSGDVCRPQVLMSKALFVAGLPFDMSPKELFMLFAEQGPVEGCYIFPFLDPFGRRFGHMVMATFFAAQKAQETFDKCTIRNCLLEVGYRHLEPLMGGPEYNSQQPGFQGPPTPSFPMYCPTAPHQNWAQHPFIGQIPAHAGLAPQMMAFNHSYLPFPPGHVPPSAYGHQQIHMMPPPGLEQSYAQYGTPPNSPPFHAHAFGWQAQGRGMNRPFQSGRNFARRPSYRQTASNFAPSSPGTGSGDQHIRSISNSSSSTLVSGGSEQKAHGPVIVNGSYPYGGYGTPQNDRNLKEETSPSDEQSTPSPVAVRSAQIPQIVETPIRPGSKSSFQSIVPEAVPETPKPTDPANLFVKNFDDDIISDPDDLKKLFEPYGPVASAHLAMIPGTNRSIGYGFVAFAKADDAANAKSKLNGSMVGKKRLFVSYAERKEERTQRLKLHFKKERNGFRSDVNEVDSSNSESAQARPSDSGEEGSTEGTEKGEKNESIEREPPSPPPEKNTSHPEHGPDQNVIRESSEVSRIEEGSEECSSTAQVLSGDGRPPFTLVENVPRTLAEQDTTAATRWRGRTQLTGSKYSEIQISSVRDSANYRPKVTEVEEEVPAETGNDGNTAAYAEPTLLQIHDQVVHPVSGRVQAPSFQDQIKEQRLQSDSTQPDAPGDFLRSSGGNNNFQRQQHYDNRSPSPHNGSRGHGAQYHNHGQNGTGRGYRGYGYQNPSFGRGGLRFYGNNRLGGNGGYHGSFSNSTSGGRTVFFNNSTQPFSTESNHEPIGPQNQHRKKKWQSGNRNGRGGQQQRGSPVNIDHHTVSNVMLDVGDTSQGAVAAY</sequence>
<dbReference type="InterPro" id="IPR000504">
    <property type="entry name" value="RRM_dom"/>
</dbReference>
<proteinExistence type="predicted"/>
<dbReference type="InterPro" id="IPR035979">
    <property type="entry name" value="RBD_domain_sf"/>
</dbReference>
<feature type="region of interest" description="Disordered" evidence="4">
    <location>
        <begin position="447"/>
        <end position="535"/>
    </location>
</feature>